<dbReference type="Proteomes" id="UP000003823">
    <property type="component" value="Unassembled WGS sequence"/>
</dbReference>
<dbReference type="HOGENOM" id="CLU_006958_2_2_9"/>
<dbReference type="EC" id="2.1.1.37" evidence="1"/>
<evidence type="ECO:0000256" key="1">
    <source>
        <dbReference type="ARBA" id="ARBA00011975"/>
    </source>
</evidence>
<dbReference type="PANTHER" id="PTHR46098:SF1">
    <property type="entry name" value="TRNA (CYTOSINE(38)-C(5))-METHYLTRANSFERASE"/>
    <property type="match status" value="1"/>
</dbReference>
<keyword evidence="5" id="KW-0680">Restriction system</keyword>
<evidence type="ECO:0000256" key="5">
    <source>
        <dbReference type="ARBA" id="ARBA00022747"/>
    </source>
</evidence>
<dbReference type="Gene3D" id="3.40.50.150">
    <property type="entry name" value="Vaccinia Virus protein VP39"/>
    <property type="match status" value="1"/>
</dbReference>
<dbReference type="InterPro" id="IPR029063">
    <property type="entry name" value="SAM-dependent_MTases_sf"/>
</dbReference>
<evidence type="ECO:0000256" key="4">
    <source>
        <dbReference type="ARBA" id="ARBA00022691"/>
    </source>
</evidence>
<evidence type="ECO:0000256" key="6">
    <source>
        <dbReference type="PROSITE-ProRule" id="PRU01016"/>
    </source>
</evidence>
<dbReference type="GO" id="GO:0003886">
    <property type="term" value="F:DNA (cytosine-5-)-methyltransferase activity"/>
    <property type="evidence" value="ECO:0007669"/>
    <property type="project" value="UniProtKB-EC"/>
</dbReference>
<comment type="caution">
    <text evidence="7">The sequence shown here is derived from an EMBL/GenBank/DDBJ whole genome shotgun (WGS) entry which is preliminary data.</text>
</comment>
<dbReference type="InterPro" id="IPR018117">
    <property type="entry name" value="C5_DNA_meth_AS"/>
</dbReference>
<dbReference type="PROSITE" id="PS51679">
    <property type="entry name" value="SAM_MT_C5"/>
    <property type="match status" value="1"/>
</dbReference>
<keyword evidence="4 6" id="KW-0949">S-adenosyl-L-methionine</keyword>
<keyword evidence="2 6" id="KW-0489">Methyltransferase</keyword>
<proteinExistence type="inferred from homology"/>
<evidence type="ECO:0000256" key="2">
    <source>
        <dbReference type="ARBA" id="ARBA00022603"/>
    </source>
</evidence>
<keyword evidence="3 6" id="KW-0808">Transferase</keyword>
<evidence type="ECO:0000256" key="3">
    <source>
        <dbReference type="ARBA" id="ARBA00022679"/>
    </source>
</evidence>
<name>E0PRB9_STRMT</name>
<dbReference type="InterPro" id="IPR001525">
    <property type="entry name" value="C5_MeTfrase"/>
</dbReference>
<dbReference type="Gene3D" id="3.90.120.10">
    <property type="entry name" value="DNA Methylase, subunit A, domain 2"/>
    <property type="match status" value="1"/>
</dbReference>
<dbReference type="EMBL" id="AEEN01000012">
    <property type="protein sequence ID" value="EFM31670.1"/>
    <property type="molecule type" value="Genomic_DNA"/>
</dbReference>
<dbReference type="GO" id="GO:0032259">
    <property type="term" value="P:methylation"/>
    <property type="evidence" value="ECO:0007669"/>
    <property type="project" value="UniProtKB-KW"/>
</dbReference>
<evidence type="ECO:0000313" key="8">
    <source>
        <dbReference type="Proteomes" id="UP000003823"/>
    </source>
</evidence>
<dbReference type="AlphaFoldDB" id="E0PRB9"/>
<dbReference type="OrthoDB" id="9813719at2"/>
<gene>
    <name evidence="7" type="primary">dcm2</name>
    <name evidence="7" type="ORF">HMPREF8571_1040</name>
</gene>
<dbReference type="eggNOG" id="COG0270">
    <property type="taxonomic scope" value="Bacteria"/>
</dbReference>
<dbReference type="RefSeq" id="WP_001286132.1">
    <property type="nucleotide sequence ID" value="NZ_GL397179.1"/>
</dbReference>
<protein>
    <recommendedName>
        <fullName evidence="1">DNA (cytosine-5-)-methyltransferase</fullName>
        <ecNumber evidence="1">2.1.1.37</ecNumber>
    </recommendedName>
</protein>
<dbReference type="InterPro" id="IPR050750">
    <property type="entry name" value="C5-MTase"/>
</dbReference>
<comment type="similarity">
    <text evidence="6">Belongs to the class I-like SAM-binding methyltransferase superfamily. C5-methyltransferase family.</text>
</comment>
<organism evidence="7 8">
    <name type="scientific">Streptococcus mitis ATCC 6249</name>
    <dbReference type="NCBI Taxonomy" id="864567"/>
    <lineage>
        <taxon>Bacteria</taxon>
        <taxon>Bacillati</taxon>
        <taxon>Bacillota</taxon>
        <taxon>Bacilli</taxon>
        <taxon>Lactobacillales</taxon>
        <taxon>Streptococcaceae</taxon>
        <taxon>Streptococcus</taxon>
        <taxon>Streptococcus mitis group</taxon>
    </lineage>
</organism>
<evidence type="ECO:0000313" key="7">
    <source>
        <dbReference type="EMBL" id="EFM31670.1"/>
    </source>
</evidence>
<accession>E0PRB9</accession>
<reference evidence="7 8" key="1">
    <citation type="submission" date="2010-07" db="EMBL/GenBank/DDBJ databases">
        <authorList>
            <person name="Muzny D."/>
            <person name="Qin X."/>
            <person name="Deng J."/>
            <person name="Jiang H."/>
            <person name="Liu Y."/>
            <person name="Qu J."/>
            <person name="Song X.-Z."/>
            <person name="Zhang L."/>
            <person name="Thornton R."/>
            <person name="Coyle M."/>
            <person name="Francisco L."/>
            <person name="Jackson L."/>
            <person name="Javaid M."/>
            <person name="Korchina V."/>
            <person name="Kovar C."/>
            <person name="Mata R."/>
            <person name="Mathew T."/>
            <person name="Ngo R."/>
            <person name="Nguyen L."/>
            <person name="Nguyen N."/>
            <person name="Okwuonu G."/>
            <person name="Ongeri F."/>
            <person name="Pham C."/>
            <person name="Simmons D."/>
            <person name="Wilczek-Boney K."/>
            <person name="Hale W."/>
            <person name="Jakkamsetti A."/>
            <person name="Pham P."/>
            <person name="Ruth R."/>
            <person name="San Lucas F."/>
            <person name="Warren J."/>
            <person name="Zhang J."/>
            <person name="Zhao Z."/>
            <person name="Zhou C."/>
            <person name="Zhu D."/>
            <person name="Lee S."/>
            <person name="Bess C."/>
            <person name="Blankenburg K."/>
            <person name="Forbes L."/>
            <person name="Fu Q."/>
            <person name="Gubbala S."/>
            <person name="Hirani K."/>
            <person name="Jayaseelan J.C."/>
            <person name="Lara F."/>
            <person name="Munidasa M."/>
            <person name="Palculict T."/>
            <person name="Patil S."/>
            <person name="Pu L.-L."/>
            <person name="Saada N."/>
            <person name="Tang L."/>
            <person name="Weissenberger G."/>
            <person name="Zhu Y."/>
            <person name="Hemphill L."/>
            <person name="Shang Y."/>
            <person name="Youmans B."/>
            <person name="Ayvaz T."/>
            <person name="Ross M."/>
            <person name="Santibanez J."/>
            <person name="Aqrawi P."/>
            <person name="Gross S."/>
            <person name="Joshi V."/>
            <person name="Fowler G."/>
            <person name="Nazareth L."/>
            <person name="Reid J."/>
            <person name="Worley K."/>
            <person name="Petrosino J."/>
            <person name="Highlander S."/>
            <person name="Gibbs R."/>
        </authorList>
    </citation>
    <scope>NUCLEOTIDE SEQUENCE [LARGE SCALE GENOMIC DNA]</scope>
    <source>
        <strain evidence="7 8">ATCC 6249</strain>
    </source>
</reference>
<dbReference type="Pfam" id="PF00145">
    <property type="entry name" value="DNA_methylase"/>
    <property type="match status" value="1"/>
</dbReference>
<dbReference type="GO" id="GO:0009307">
    <property type="term" value="P:DNA restriction-modification system"/>
    <property type="evidence" value="ECO:0007669"/>
    <property type="project" value="UniProtKB-KW"/>
</dbReference>
<dbReference type="SUPFAM" id="SSF53335">
    <property type="entry name" value="S-adenosyl-L-methionine-dependent methyltransferases"/>
    <property type="match status" value="1"/>
</dbReference>
<sequence length="389" mass="44985">MSDVKFKKRVKALSLFSNVGIAETYLSDVGVDVCVANELLEERCRFYSHLYPDVSIIQGDITDSEVFDKVMLTAKEAGVEMVIATPPCQGMSNAGRKDPKDSRNFLVHYAVEAIKELKPRFVIIENVTMQQHTQILYNDEYIFIPDYIERELGAIYNINTDRIVNTMDYGIPQSRQRYIYLMTLKSEGVKWEFPPKEEKIITLQDAIGSLPSLDPQIREKDEQWRFPDYEKKKLEGLKVSKWHYPPTHSWRQVEWMIHTPSGTSAFKNDKFFPMTKGRRIKGAPRTYMRMFWEKPATTIMQNSGVISAFSTVHPGRCIVDSVNEELREYSDPRALSIYELIILSSLPLDWNIPKWAKEVLIRKVIGEGIPPLLIKKAVISLIKEGYYDR</sequence>
<feature type="active site" evidence="6">
    <location>
        <position position="88"/>
    </location>
</feature>
<dbReference type="PROSITE" id="PS00094">
    <property type="entry name" value="C5_MTASE_1"/>
    <property type="match status" value="1"/>
</dbReference>
<dbReference type="PANTHER" id="PTHR46098">
    <property type="entry name" value="TRNA (CYTOSINE(38)-C(5))-METHYLTRANSFERASE"/>
    <property type="match status" value="1"/>
</dbReference>